<evidence type="ECO:0000313" key="1">
    <source>
        <dbReference type="EMBL" id="OTF80574.1"/>
    </source>
</evidence>
<reference evidence="1 2" key="1">
    <citation type="submission" date="2017-03" db="EMBL/GenBank/DDBJ databases">
        <title>Genome Survey of Euroglyphus maynei.</title>
        <authorList>
            <person name="Arlian L.G."/>
            <person name="Morgan M.S."/>
            <person name="Rider S.D."/>
        </authorList>
    </citation>
    <scope>NUCLEOTIDE SEQUENCE [LARGE SCALE GENOMIC DNA]</scope>
    <source>
        <strain evidence="1">Arlian Lab</strain>
        <tissue evidence="1">Whole body</tissue>
    </source>
</reference>
<dbReference type="AlphaFoldDB" id="A0A1Y3BKN4"/>
<protein>
    <submittedName>
        <fullName evidence="1">Atg14-like protein</fullName>
    </submittedName>
</protein>
<gene>
    <name evidence="1" type="ORF">BLA29_002229</name>
</gene>
<keyword evidence="2" id="KW-1185">Reference proteome</keyword>
<dbReference type="EMBL" id="MUJZ01017618">
    <property type="protein sequence ID" value="OTF80574.1"/>
    <property type="molecule type" value="Genomic_DNA"/>
</dbReference>
<dbReference type="OrthoDB" id="2445127at2759"/>
<comment type="caution">
    <text evidence="1">The sequence shown here is derived from an EMBL/GenBank/DDBJ whole genome shotgun (WGS) entry which is preliminary data.</text>
</comment>
<name>A0A1Y3BKN4_EURMA</name>
<dbReference type="Proteomes" id="UP000194236">
    <property type="component" value="Unassembled WGS sequence"/>
</dbReference>
<proteinExistence type="predicted"/>
<accession>A0A1Y3BKN4</accession>
<organism evidence="1 2">
    <name type="scientific">Euroglyphus maynei</name>
    <name type="common">Mayne's house dust mite</name>
    <dbReference type="NCBI Taxonomy" id="6958"/>
    <lineage>
        <taxon>Eukaryota</taxon>
        <taxon>Metazoa</taxon>
        <taxon>Ecdysozoa</taxon>
        <taxon>Arthropoda</taxon>
        <taxon>Chelicerata</taxon>
        <taxon>Arachnida</taxon>
        <taxon>Acari</taxon>
        <taxon>Acariformes</taxon>
        <taxon>Sarcoptiformes</taxon>
        <taxon>Astigmata</taxon>
        <taxon>Psoroptidia</taxon>
        <taxon>Analgoidea</taxon>
        <taxon>Pyroglyphidae</taxon>
        <taxon>Pyroglyphinae</taxon>
        <taxon>Euroglyphus</taxon>
    </lineage>
</organism>
<evidence type="ECO:0000313" key="2">
    <source>
        <dbReference type="Proteomes" id="UP000194236"/>
    </source>
</evidence>
<sequence>MFEQIRDRIQHVQQDLTSSFRELTIGTIVDSPATSPTSSSSSSRTYDKSNLDVNIYAGADVIEYFQHRWIEIQNETKQNVSKAKTASQHIDQMYCHLENFKKIYNNFESEFDKFASEICDSMLEIEHELESSLSLLNKLDEAIICLNKEMIDCDYQQRKYESKQKMDELVIRKAEDLVLYEAQLSSKYERQEVAILKERQLVFQQAFEEELCLYKEKGLILESNKPKESADGTRLEDISLDIDQNEAIEFEKFLEND</sequence>